<evidence type="ECO:0000256" key="3">
    <source>
        <dbReference type="ARBA" id="ARBA00022723"/>
    </source>
</evidence>
<evidence type="ECO:0000256" key="1">
    <source>
        <dbReference type="ARBA" id="ARBA00022490"/>
    </source>
</evidence>
<feature type="domain" description="MobA-like NTP transferase" evidence="8">
    <location>
        <begin position="8"/>
        <end position="164"/>
    </location>
</feature>
<name>A0ABY2GVK2_9HYPO</name>
<keyword evidence="4" id="KW-0547">Nucleotide-binding</keyword>
<evidence type="ECO:0000256" key="6">
    <source>
        <dbReference type="ARBA" id="ARBA00023134"/>
    </source>
</evidence>
<protein>
    <recommendedName>
        <fullName evidence="8">MobA-like NTP transferase domain-containing protein</fullName>
    </recommendedName>
</protein>
<proteinExistence type="predicted"/>
<dbReference type="PANTHER" id="PTHR19136">
    <property type="entry name" value="MOLYBDENUM COFACTOR GUANYLYLTRANSFERASE"/>
    <property type="match status" value="1"/>
</dbReference>
<evidence type="ECO:0000256" key="5">
    <source>
        <dbReference type="ARBA" id="ARBA00022842"/>
    </source>
</evidence>
<organism evidence="9 10">
    <name type="scientific">Trichoderma ghanense</name>
    <dbReference type="NCBI Taxonomy" id="65468"/>
    <lineage>
        <taxon>Eukaryota</taxon>
        <taxon>Fungi</taxon>
        <taxon>Dikarya</taxon>
        <taxon>Ascomycota</taxon>
        <taxon>Pezizomycotina</taxon>
        <taxon>Sordariomycetes</taxon>
        <taxon>Hypocreomycetidae</taxon>
        <taxon>Hypocreales</taxon>
        <taxon>Hypocreaceae</taxon>
        <taxon>Trichoderma</taxon>
    </lineage>
</organism>
<dbReference type="RefSeq" id="XP_073555763.1">
    <property type="nucleotide sequence ID" value="XM_073705700.1"/>
</dbReference>
<dbReference type="EMBL" id="PPTA01000013">
    <property type="protein sequence ID" value="TFA99561.1"/>
    <property type="molecule type" value="Genomic_DNA"/>
</dbReference>
<dbReference type="PANTHER" id="PTHR19136:SF81">
    <property type="entry name" value="MOLYBDENUM COFACTOR GUANYLYLTRANSFERASE"/>
    <property type="match status" value="1"/>
</dbReference>
<evidence type="ECO:0000256" key="7">
    <source>
        <dbReference type="ARBA" id="ARBA00023150"/>
    </source>
</evidence>
<keyword evidence="7" id="KW-0501">Molybdenum cofactor biosynthesis</keyword>
<keyword evidence="3" id="KW-0479">Metal-binding</keyword>
<evidence type="ECO:0000313" key="10">
    <source>
        <dbReference type="Proteomes" id="UP001642720"/>
    </source>
</evidence>
<reference evidence="9 10" key="1">
    <citation type="submission" date="2018-01" db="EMBL/GenBank/DDBJ databases">
        <title>Genome characterization of the sugarcane-associated fungus Trichoderma ghanense CCMA-1212 and their application in lignocelulose bioconversion.</title>
        <authorList>
            <person name="Steindorff A.S."/>
            <person name="Mendes T.D."/>
            <person name="Vilela E.S.D."/>
            <person name="Rodrigues D.S."/>
            <person name="Formighieri E.F."/>
            <person name="Melo I.S."/>
            <person name="Favaro L.C.L."/>
        </authorList>
    </citation>
    <scope>NUCLEOTIDE SEQUENCE [LARGE SCALE GENOMIC DNA]</scope>
    <source>
        <strain evidence="9 10">CCMA-1212</strain>
    </source>
</reference>
<keyword evidence="10" id="KW-1185">Reference proteome</keyword>
<evidence type="ECO:0000259" key="8">
    <source>
        <dbReference type="Pfam" id="PF12804"/>
    </source>
</evidence>
<keyword evidence="6" id="KW-0342">GTP-binding</keyword>
<sequence>MAIKLKPLILAGGRSTRMGSPKHLLQFPDGTPLYQHQINLLRQAFPSVTTIYISLAKDSPLDTWLRNAKDLNVEIIYDTQPNHDEAQSAGPAQGLLSAHEFDPAATWLVLAVDYPLLTVDLLQQLQDSYQPPVTCFRNGEGYCEPLLGIWSPEALRLLQDNVQQGRSSGPSAVVRQLGGHQIDPVTQSDMVLMNVNAQADWDKVLQELSGLKANSGRSR</sequence>
<dbReference type="CDD" id="cd02503">
    <property type="entry name" value="MobA"/>
    <property type="match status" value="1"/>
</dbReference>
<dbReference type="Proteomes" id="UP001642720">
    <property type="component" value="Unassembled WGS sequence"/>
</dbReference>
<dbReference type="SUPFAM" id="SSF53448">
    <property type="entry name" value="Nucleotide-diphospho-sugar transferases"/>
    <property type="match status" value="1"/>
</dbReference>
<dbReference type="GeneID" id="300580150"/>
<gene>
    <name evidence="9" type="ORF">CCMA1212_008576</name>
</gene>
<dbReference type="Gene3D" id="3.90.550.10">
    <property type="entry name" value="Spore Coat Polysaccharide Biosynthesis Protein SpsA, Chain A"/>
    <property type="match status" value="1"/>
</dbReference>
<keyword evidence="1" id="KW-0963">Cytoplasm</keyword>
<dbReference type="Pfam" id="PF12804">
    <property type="entry name" value="NTP_transf_3"/>
    <property type="match status" value="1"/>
</dbReference>
<accession>A0ABY2GVK2</accession>
<comment type="caution">
    <text evidence="9">The sequence shown here is derived from an EMBL/GenBank/DDBJ whole genome shotgun (WGS) entry which is preliminary data.</text>
</comment>
<keyword evidence="5" id="KW-0460">Magnesium</keyword>
<evidence type="ECO:0000256" key="2">
    <source>
        <dbReference type="ARBA" id="ARBA00022679"/>
    </source>
</evidence>
<dbReference type="InterPro" id="IPR025877">
    <property type="entry name" value="MobA-like_NTP_Trfase"/>
</dbReference>
<keyword evidence="2" id="KW-0808">Transferase</keyword>
<dbReference type="InterPro" id="IPR029044">
    <property type="entry name" value="Nucleotide-diphossugar_trans"/>
</dbReference>
<evidence type="ECO:0000256" key="4">
    <source>
        <dbReference type="ARBA" id="ARBA00022741"/>
    </source>
</evidence>
<dbReference type="InterPro" id="IPR013482">
    <property type="entry name" value="Molybde_CF_guanTrfase"/>
</dbReference>
<evidence type="ECO:0000313" key="9">
    <source>
        <dbReference type="EMBL" id="TFA99561.1"/>
    </source>
</evidence>